<dbReference type="InterPro" id="IPR000169">
    <property type="entry name" value="Pept_cys_AS"/>
</dbReference>
<dbReference type="PROSITE" id="PS00139">
    <property type="entry name" value="THIOL_PROTEASE_CYS"/>
    <property type="match status" value="1"/>
</dbReference>
<evidence type="ECO:0000256" key="7">
    <source>
        <dbReference type="SAM" id="SignalP"/>
    </source>
</evidence>
<dbReference type="InterPro" id="IPR038765">
    <property type="entry name" value="Papain-like_cys_pep_sf"/>
</dbReference>
<dbReference type="GO" id="GO:0008234">
    <property type="term" value="F:cysteine-type peptidase activity"/>
    <property type="evidence" value="ECO:0007669"/>
    <property type="project" value="UniProtKB-KW"/>
</dbReference>
<organism evidence="10 11">
    <name type="scientific">Daphnia galeata</name>
    <dbReference type="NCBI Taxonomy" id="27404"/>
    <lineage>
        <taxon>Eukaryota</taxon>
        <taxon>Metazoa</taxon>
        <taxon>Ecdysozoa</taxon>
        <taxon>Arthropoda</taxon>
        <taxon>Crustacea</taxon>
        <taxon>Branchiopoda</taxon>
        <taxon>Diplostraca</taxon>
        <taxon>Cladocera</taxon>
        <taxon>Anomopoda</taxon>
        <taxon>Daphniidae</taxon>
        <taxon>Daphnia</taxon>
    </lineage>
</organism>
<gene>
    <name evidence="10" type="ORF">DGAL_LOCUS10689</name>
</gene>
<comment type="similarity">
    <text evidence="1">Belongs to the peptidase C1 family.</text>
</comment>
<dbReference type="InterPro" id="IPR000668">
    <property type="entry name" value="Peptidase_C1A_C"/>
</dbReference>
<keyword evidence="6" id="KW-1015">Disulfide bond</keyword>
<keyword evidence="4" id="KW-0788">Thiol protease</keyword>
<dbReference type="InterPro" id="IPR013201">
    <property type="entry name" value="Prot_inhib_I29"/>
</dbReference>
<feature type="domain" description="Cathepsin propeptide inhibitor" evidence="9">
    <location>
        <begin position="36"/>
        <end position="93"/>
    </location>
</feature>
<dbReference type="InterPro" id="IPR039417">
    <property type="entry name" value="Peptidase_C1A_papain-like"/>
</dbReference>
<accession>A0A8J2RWS7</accession>
<keyword evidence="7" id="KW-0732">Signal</keyword>
<dbReference type="SMART" id="SM00848">
    <property type="entry name" value="Inhibitor_I29"/>
    <property type="match status" value="1"/>
</dbReference>
<dbReference type="PROSITE" id="PS00639">
    <property type="entry name" value="THIOL_PROTEASE_HIS"/>
    <property type="match status" value="1"/>
</dbReference>
<sequence>MDIFRFFVLVALLVGCCSAGRYVSIQDKSLELEHAWQKYLVEFPLGIQTKAEYGRRKSNFARTHTLIEEHNSNKDATFEMEHNKFSAMDDDEMMQYTGAILPSKSSSKNHVNLDLLFPTLELPASVDYRTHKCMQPVKAQGGCGSCWAFSATSVVEFGKCIVNGTKVALSEQQMVDCDKTSGGCGGGYMDNAWRYVANAVGQSSSALYPYKAAKGTCRYKEASMKKATVSRSDPVIDIPRNDTNTMMRLLANNRLISVGIAVVRSFKSYKSGVYTEPNCKTGIISYHAITVVGYGTLNGVDYWVIRNSWGTGWGAKGYALFQRGKNVCLIESYATTTNVVG</sequence>
<name>A0A8J2RWS7_9CRUS</name>
<dbReference type="Pfam" id="PF00112">
    <property type="entry name" value="Peptidase_C1"/>
    <property type="match status" value="1"/>
</dbReference>
<dbReference type="SUPFAM" id="SSF54001">
    <property type="entry name" value="Cysteine proteinases"/>
    <property type="match status" value="1"/>
</dbReference>
<dbReference type="FunFam" id="3.90.70.10:FF:000103">
    <property type="entry name" value="Hypothetical LOC496748"/>
    <property type="match status" value="1"/>
</dbReference>
<feature type="domain" description="Peptidase C1A papain C-terminal" evidence="8">
    <location>
        <begin position="122"/>
        <end position="338"/>
    </location>
</feature>
<evidence type="ECO:0000259" key="9">
    <source>
        <dbReference type="SMART" id="SM00848"/>
    </source>
</evidence>
<keyword evidence="11" id="KW-1185">Reference proteome</keyword>
<dbReference type="PANTHER" id="PTHR12411">
    <property type="entry name" value="CYSTEINE PROTEASE FAMILY C1-RELATED"/>
    <property type="match status" value="1"/>
</dbReference>
<evidence type="ECO:0000313" key="10">
    <source>
        <dbReference type="EMBL" id="CAH0107395.1"/>
    </source>
</evidence>
<keyword evidence="5" id="KW-0865">Zymogen</keyword>
<reference evidence="10" key="1">
    <citation type="submission" date="2021-11" db="EMBL/GenBank/DDBJ databases">
        <authorList>
            <person name="Schell T."/>
        </authorList>
    </citation>
    <scope>NUCLEOTIDE SEQUENCE</scope>
    <source>
        <strain evidence="10">M5</strain>
    </source>
</reference>
<dbReference type="PROSITE" id="PS51257">
    <property type="entry name" value="PROKAR_LIPOPROTEIN"/>
    <property type="match status" value="1"/>
</dbReference>
<dbReference type="OrthoDB" id="10253408at2759"/>
<keyword evidence="2" id="KW-0645">Protease</keyword>
<evidence type="ECO:0000256" key="5">
    <source>
        <dbReference type="ARBA" id="ARBA00023145"/>
    </source>
</evidence>
<dbReference type="AlphaFoldDB" id="A0A8J2RWS7"/>
<dbReference type="SMART" id="SM00645">
    <property type="entry name" value="Pept_C1"/>
    <property type="match status" value="1"/>
</dbReference>
<dbReference type="InterPro" id="IPR013128">
    <property type="entry name" value="Peptidase_C1A"/>
</dbReference>
<dbReference type="InterPro" id="IPR025660">
    <property type="entry name" value="Pept_his_AS"/>
</dbReference>
<evidence type="ECO:0000256" key="6">
    <source>
        <dbReference type="ARBA" id="ARBA00023157"/>
    </source>
</evidence>
<dbReference type="CDD" id="cd02248">
    <property type="entry name" value="Peptidase_C1A"/>
    <property type="match status" value="1"/>
</dbReference>
<dbReference type="EMBL" id="CAKKLH010000268">
    <property type="protein sequence ID" value="CAH0107395.1"/>
    <property type="molecule type" value="Genomic_DNA"/>
</dbReference>
<dbReference type="Pfam" id="PF08246">
    <property type="entry name" value="Inhibitor_I29"/>
    <property type="match status" value="1"/>
</dbReference>
<proteinExistence type="inferred from homology"/>
<evidence type="ECO:0000313" key="11">
    <source>
        <dbReference type="Proteomes" id="UP000789390"/>
    </source>
</evidence>
<dbReference type="GO" id="GO:0006508">
    <property type="term" value="P:proteolysis"/>
    <property type="evidence" value="ECO:0007669"/>
    <property type="project" value="UniProtKB-KW"/>
</dbReference>
<comment type="caution">
    <text evidence="10">The sequence shown here is derived from an EMBL/GenBank/DDBJ whole genome shotgun (WGS) entry which is preliminary data.</text>
</comment>
<evidence type="ECO:0000256" key="3">
    <source>
        <dbReference type="ARBA" id="ARBA00022801"/>
    </source>
</evidence>
<dbReference type="Proteomes" id="UP000789390">
    <property type="component" value="Unassembled WGS sequence"/>
</dbReference>
<dbReference type="Gene3D" id="3.90.70.10">
    <property type="entry name" value="Cysteine proteinases"/>
    <property type="match status" value="1"/>
</dbReference>
<evidence type="ECO:0000256" key="2">
    <source>
        <dbReference type="ARBA" id="ARBA00022670"/>
    </source>
</evidence>
<feature type="signal peptide" evidence="7">
    <location>
        <begin position="1"/>
        <end position="19"/>
    </location>
</feature>
<keyword evidence="3" id="KW-0378">Hydrolase</keyword>
<protein>
    <submittedName>
        <fullName evidence="10">Uncharacterized protein</fullName>
    </submittedName>
</protein>
<evidence type="ECO:0000259" key="8">
    <source>
        <dbReference type="SMART" id="SM00645"/>
    </source>
</evidence>
<evidence type="ECO:0000256" key="1">
    <source>
        <dbReference type="ARBA" id="ARBA00008455"/>
    </source>
</evidence>
<feature type="chain" id="PRO_5035272353" evidence="7">
    <location>
        <begin position="20"/>
        <end position="341"/>
    </location>
</feature>
<dbReference type="PRINTS" id="PR00705">
    <property type="entry name" value="PAPAIN"/>
</dbReference>
<evidence type="ECO:0000256" key="4">
    <source>
        <dbReference type="ARBA" id="ARBA00022807"/>
    </source>
</evidence>